<accession>A0A839DU26</accession>
<sequence>MVRYPSPETCSVCGHLLDHLKLATRAWTCPGCRTRPGSQRGQEHPCGSPAGPLKGGEEVKSLLRPPPMTLSATLSPMPVIGASSRAVSVR</sequence>
<protein>
    <recommendedName>
        <fullName evidence="4">Transposase</fullName>
    </recommendedName>
</protein>
<evidence type="ECO:0008006" key="4">
    <source>
        <dbReference type="Google" id="ProtNLM"/>
    </source>
</evidence>
<name>A0A839DU26_9PSEU</name>
<evidence type="ECO:0000256" key="1">
    <source>
        <dbReference type="SAM" id="MobiDB-lite"/>
    </source>
</evidence>
<evidence type="ECO:0000313" key="2">
    <source>
        <dbReference type="EMBL" id="MBA8824543.1"/>
    </source>
</evidence>
<dbReference type="EMBL" id="JACGWZ010000002">
    <property type="protein sequence ID" value="MBA8824543.1"/>
    <property type="molecule type" value="Genomic_DNA"/>
</dbReference>
<organism evidence="2 3">
    <name type="scientific">Halosaccharopolyspora lacisalsi</name>
    <dbReference type="NCBI Taxonomy" id="1000566"/>
    <lineage>
        <taxon>Bacteria</taxon>
        <taxon>Bacillati</taxon>
        <taxon>Actinomycetota</taxon>
        <taxon>Actinomycetes</taxon>
        <taxon>Pseudonocardiales</taxon>
        <taxon>Pseudonocardiaceae</taxon>
        <taxon>Halosaccharopolyspora</taxon>
    </lineage>
</organism>
<comment type="caution">
    <text evidence="2">The sequence shown here is derived from an EMBL/GenBank/DDBJ whole genome shotgun (WGS) entry which is preliminary data.</text>
</comment>
<reference evidence="2 3" key="1">
    <citation type="submission" date="2020-07" db="EMBL/GenBank/DDBJ databases">
        <title>Sequencing the genomes of 1000 actinobacteria strains.</title>
        <authorList>
            <person name="Klenk H.-P."/>
        </authorList>
    </citation>
    <scope>NUCLEOTIDE SEQUENCE [LARGE SCALE GENOMIC DNA]</scope>
    <source>
        <strain evidence="2 3">DSM 45975</strain>
    </source>
</reference>
<gene>
    <name evidence="2" type="ORF">FHX42_001890</name>
</gene>
<proteinExistence type="predicted"/>
<dbReference type="AlphaFoldDB" id="A0A839DU26"/>
<dbReference type="Proteomes" id="UP000569329">
    <property type="component" value="Unassembled WGS sequence"/>
</dbReference>
<feature type="region of interest" description="Disordered" evidence="1">
    <location>
        <begin position="33"/>
        <end position="90"/>
    </location>
</feature>
<evidence type="ECO:0000313" key="3">
    <source>
        <dbReference type="Proteomes" id="UP000569329"/>
    </source>
</evidence>
<keyword evidence="3" id="KW-1185">Reference proteome</keyword>